<keyword evidence="2" id="KW-1185">Reference proteome</keyword>
<dbReference type="RefSeq" id="WP_175228625.1">
    <property type="nucleotide sequence ID" value="NZ_CADIKH010000021.1"/>
</dbReference>
<evidence type="ECO:0000313" key="1">
    <source>
        <dbReference type="EMBL" id="CAB3763022.1"/>
    </source>
</evidence>
<protein>
    <submittedName>
        <fullName evidence="1">Uncharacterized protein</fullName>
    </submittedName>
</protein>
<evidence type="ECO:0000313" key="2">
    <source>
        <dbReference type="Proteomes" id="UP000494363"/>
    </source>
</evidence>
<dbReference type="AlphaFoldDB" id="A0A6J5ECT5"/>
<proteinExistence type="predicted"/>
<reference evidence="1 2" key="1">
    <citation type="submission" date="2020-04" db="EMBL/GenBank/DDBJ databases">
        <authorList>
            <person name="De Canck E."/>
        </authorList>
    </citation>
    <scope>NUCLEOTIDE SEQUENCE [LARGE SCALE GENOMIC DNA]</scope>
    <source>
        <strain evidence="1 2">LMG 29542</strain>
    </source>
</reference>
<accession>A0A6J5ECT5</accession>
<gene>
    <name evidence="1" type="ORF">LMG29542_04482</name>
</gene>
<dbReference type="EMBL" id="CADIKH010000021">
    <property type="protein sequence ID" value="CAB3763022.1"/>
    <property type="molecule type" value="Genomic_DNA"/>
</dbReference>
<organism evidence="1 2">
    <name type="scientific">Paraburkholderia humisilvae</name>
    <dbReference type="NCBI Taxonomy" id="627669"/>
    <lineage>
        <taxon>Bacteria</taxon>
        <taxon>Pseudomonadati</taxon>
        <taxon>Pseudomonadota</taxon>
        <taxon>Betaproteobacteria</taxon>
        <taxon>Burkholderiales</taxon>
        <taxon>Burkholderiaceae</taxon>
        <taxon>Paraburkholderia</taxon>
    </lineage>
</organism>
<dbReference type="Proteomes" id="UP000494363">
    <property type="component" value="Unassembled WGS sequence"/>
</dbReference>
<sequence length="75" mass="7985">MAKLVIKDLSASVELDRAAMTAIVGGTRFGARLFGATDQPTASPTVARVVDFPPGFSSARQTVDERIPPQSLLRK</sequence>
<name>A0A6J5ECT5_9BURK</name>